<dbReference type="Proteomes" id="UP001469553">
    <property type="component" value="Unassembled WGS sequence"/>
</dbReference>
<evidence type="ECO:0000313" key="1">
    <source>
        <dbReference type="EMBL" id="MEQ2302170.1"/>
    </source>
</evidence>
<accession>A0ABV0Z7U2</accession>
<evidence type="ECO:0000313" key="2">
    <source>
        <dbReference type="Proteomes" id="UP001469553"/>
    </source>
</evidence>
<proteinExistence type="predicted"/>
<reference evidence="1 2" key="1">
    <citation type="submission" date="2021-06" db="EMBL/GenBank/DDBJ databases">
        <authorList>
            <person name="Palmer J.M."/>
        </authorList>
    </citation>
    <scope>NUCLEOTIDE SEQUENCE [LARGE SCALE GENOMIC DNA]</scope>
    <source>
        <strain evidence="1 2">AS_MEX2019</strain>
        <tissue evidence="1">Muscle</tissue>
    </source>
</reference>
<sequence length="131" mass="14778">MRTPCLIHYHSSPCVSTLRLVCPVALYSYSGHNEHHCLLLVVCSFSAELPLCCRAFDLRLVAAVGKENIKRSRIARDTGLRGGVWVKKCERLTDRMNGQKGQNQPVDFFFTLSSSAVLHHVPLLLHPFLYN</sequence>
<dbReference type="EMBL" id="JAHRIP010056588">
    <property type="protein sequence ID" value="MEQ2302170.1"/>
    <property type="molecule type" value="Genomic_DNA"/>
</dbReference>
<comment type="caution">
    <text evidence="1">The sequence shown here is derived from an EMBL/GenBank/DDBJ whole genome shotgun (WGS) entry which is preliminary data.</text>
</comment>
<organism evidence="1 2">
    <name type="scientific">Ameca splendens</name>
    <dbReference type="NCBI Taxonomy" id="208324"/>
    <lineage>
        <taxon>Eukaryota</taxon>
        <taxon>Metazoa</taxon>
        <taxon>Chordata</taxon>
        <taxon>Craniata</taxon>
        <taxon>Vertebrata</taxon>
        <taxon>Euteleostomi</taxon>
        <taxon>Actinopterygii</taxon>
        <taxon>Neopterygii</taxon>
        <taxon>Teleostei</taxon>
        <taxon>Neoteleostei</taxon>
        <taxon>Acanthomorphata</taxon>
        <taxon>Ovalentaria</taxon>
        <taxon>Atherinomorphae</taxon>
        <taxon>Cyprinodontiformes</taxon>
        <taxon>Goodeidae</taxon>
        <taxon>Ameca</taxon>
    </lineage>
</organism>
<keyword evidence="2" id="KW-1185">Reference proteome</keyword>
<gene>
    <name evidence="1" type="ORF">AMECASPLE_003867</name>
</gene>
<name>A0ABV0Z7U2_9TELE</name>
<protein>
    <submittedName>
        <fullName evidence="1">Uncharacterized protein</fullName>
    </submittedName>
</protein>